<dbReference type="AlphaFoldDB" id="A0A915ADM6"/>
<protein>
    <submittedName>
        <fullName evidence="3">Uncharacterized protein</fullName>
    </submittedName>
</protein>
<reference evidence="3" key="1">
    <citation type="submission" date="2022-11" db="UniProtKB">
        <authorList>
            <consortium name="WormBaseParasite"/>
        </authorList>
    </citation>
    <scope>IDENTIFICATION</scope>
</reference>
<name>A0A915ADM6_PARUN</name>
<accession>A0A915ADM6</accession>
<evidence type="ECO:0000313" key="3">
    <source>
        <dbReference type="WBParaSite" id="PgR006_g004_t02"/>
    </source>
</evidence>
<organism evidence="2 3">
    <name type="scientific">Parascaris univalens</name>
    <name type="common">Nematode worm</name>
    <dbReference type="NCBI Taxonomy" id="6257"/>
    <lineage>
        <taxon>Eukaryota</taxon>
        <taxon>Metazoa</taxon>
        <taxon>Ecdysozoa</taxon>
        <taxon>Nematoda</taxon>
        <taxon>Chromadorea</taxon>
        <taxon>Rhabditida</taxon>
        <taxon>Spirurina</taxon>
        <taxon>Ascaridomorpha</taxon>
        <taxon>Ascaridoidea</taxon>
        <taxon>Ascarididae</taxon>
        <taxon>Parascaris</taxon>
    </lineage>
</organism>
<evidence type="ECO:0000256" key="1">
    <source>
        <dbReference type="SAM" id="SignalP"/>
    </source>
</evidence>
<feature type="chain" id="PRO_5036788774" evidence="1">
    <location>
        <begin position="19"/>
        <end position="366"/>
    </location>
</feature>
<keyword evidence="1" id="KW-0732">Signal</keyword>
<dbReference type="Proteomes" id="UP000887569">
    <property type="component" value="Unplaced"/>
</dbReference>
<sequence length="366" mass="41201">MLTRIFLLFLPLILSVTSDDCMERRDFLNTFDAFTNCLSVNITENYKEVSNELKYHTRKAVRTCFLSDGRDKFPMSGRCAMNQSELNEKAWDRNGPLRDCKLCRTFASAIVTATLYTPPEEARCFLVEIVEAVLREGVSCILKKDPAFPGLPPPVIEKPSQEQIADLVSDISDYIIIQSRVKQCAQNDSAAATVTEKCLEKEFPGYLHAYNKVVRNCENLIPTRCRKALDKAKSAVCGCVQDARSEVRRRFEGLTNSIKMAVETKTIHGKAIGKGSKIENCVDEIRSFMKTDANDWYEVIDSATGKCLKSNPMRKTVGIKPLLHIGCKKVLLDKTGYYMKMLSEAFDFVGFLIEAITIHSSLVCHM</sequence>
<keyword evidence="2" id="KW-1185">Reference proteome</keyword>
<dbReference type="WBParaSite" id="PgR006_g004_t02">
    <property type="protein sequence ID" value="PgR006_g004_t02"/>
    <property type="gene ID" value="PgR006_g004"/>
</dbReference>
<proteinExistence type="predicted"/>
<feature type="signal peptide" evidence="1">
    <location>
        <begin position="1"/>
        <end position="18"/>
    </location>
</feature>
<evidence type="ECO:0000313" key="2">
    <source>
        <dbReference type="Proteomes" id="UP000887569"/>
    </source>
</evidence>